<evidence type="ECO:0000256" key="1">
    <source>
        <dbReference type="SAM" id="MobiDB-lite"/>
    </source>
</evidence>
<gene>
    <name evidence="2" type="ORF">MP11Mi_13920</name>
</gene>
<proteinExistence type="predicted"/>
<name>A0AA97CW60_9ACTN</name>
<reference evidence="2" key="1">
    <citation type="submission" date="2023-06" db="EMBL/GenBank/DDBJ databases">
        <title>Gordonia sp. nov. and Pseudochrobactrum sp. nov., two species isolated from the burying beetle Nicrophorus vespilloides.</title>
        <authorList>
            <person name="Poehlein A."/>
            <person name="Guzman J."/>
            <person name="Daniel R."/>
            <person name="Vilcinskas A."/>
        </authorList>
    </citation>
    <scope>NUCLEOTIDE SEQUENCE</scope>
    <source>
        <strain evidence="2">MP11Mi</strain>
    </source>
</reference>
<sequence length="289" mass="32411">MRDSGIYTRSQLRVRDYADADIRRAVAAGDLVRLRDGWFAARLHDATAATAVRDGGILACVSALRFHELWVPPGHSGTLHLRRNAGMTGRNRACRPLQGPARSTPEAVDSIPVALKYAVRCLSPDEWIAVCDSHLNSTGISVDDLIAAMGRIGPTVRDLLYRTDPRSQSGTESIARVRLKALGYDVVVQPNIAGVQWSDLRLGKLILECDSVLHHASREDYELDHHRDRRALVDGWMTMRLTYDDIIFGWDETLADIRAITQARRHRPRSRHDRAMVRRSVRSSTGVDY</sequence>
<protein>
    <recommendedName>
        <fullName evidence="3">DUF559 domain-containing protein</fullName>
    </recommendedName>
</protein>
<evidence type="ECO:0008006" key="3">
    <source>
        <dbReference type="Google" id="ProtNLM"/>
    </source>
</evidence>
<dbReference type="EMBL" id="CP128986">
    <property type="protein sequence ID" value="WOC12307.1"/>
    <property type="molecule type" value="Genomic_DNA"/>
</dbReference>
<dbReference type="Gene3D" id="3.40.960.10">
    <property type="entry name" value="VSR Endonuclease"/>
    <property type="match status" value="1"/>
</dbReference>
<evidence type="ECO:0000313" key="2">
    <source>
        <dbReference type="EMBL" id="WOC12307.1"/>
    </source>
</evidence>
<organism evidence="2">
    <name type="scientific">Gordonia sp. MP11Mi</name>
    <dbReference type="NCBI Taxonomy" id="3022769"/>
    <lineage>
        <taxon>Bacteria</taxon>
        <taxon>Bacillati</taxon>
        <taxon>Actinomycetota</taxon>
        <taxon>Actinomycetes</taxon>
        <taxon>Mycobacteriales</taxon>
        <taxon>Gordoniaceae</taxon>
        <taxon>Gordonia</taxon>
    </lineage>
</organism>
<feature type="region of interest" description="Disordered" evidence="1">
    <location>
        <begin position="268"/>
        <end position="289"/>
    </location>
</feature>
<accession>A0AA97CW60</accession>
<dbReference type="AlphaFoldDB" id="A0AA97CW60"/>
<feature type="compositionally biased region" description="Basic residues" evidence="1">
    <location>
        <begin position="268"/>
        <end position="281"/>
    </location>
</feature>